<dbReference type="Proteomes" id="UP000295447">
    <property type="component" value="Unassembled WGS sequence"/>
</dbReference>
<keyword evidence="3" id="KW-1185">Reference proteome</keyword>
<gene>
    <name evidence="2" type="ORF">EV650_0749</name>
</gene>
<evidence type="ECO:0000313" key="2">
    <source>
        <dbReference type="EMBL" id="TDW21918.1"/>
    </source>
</evidence>
<evidence type="ECO:0000256" key="1">
    <source>
        <dbReference type="SAM" id="MobiDB-lite"/>
    </source>
</evidence>
<sequence>MESSRGTTRRHLSTSPFQRRVPDPIKTFEVGDRVSHDKEGVGRITVVEGTEAVVVDLGEGRLLRVLAPFHKLHTL</sequence>
<proteinExistence type="predicted"/>
<dbReference type="RefSeq" id="WP_134115323.1">
    <property type="nucleotide sequence ID" value="NZ_SODF01000001.1"/>
</dbReference>
<comment type="caution">
    <text evidence="2">The sequence shown here is derived from an EMBL/GenBank/DDBJ whole genome shotgun (WGS) entry which is preliminary data.</text>
</comment>
<dbReference type="AlphaFoldDB" id="A0A4R7ZY96"/>
<feature type="region of interest" description="Disordered" evidence="1">
    <location>
        <begin position="1"/>
        <end position="21"/>
    </location>
</feature>
<dbReference type="OrthoDB" id="4868979at2"/>
<reference evidence="2 3" key="1">
    <citation type="submission" date="2019-03" db="EMBL/GenBank/DDBJ databases">
        <title>Genomic Encyclopedia of Type Strains, Phase III (KMG-III): the genomes of soil and plant-associated and newly described type strains.</title>
        <authorList>
            <person name="Whitman W."/>
        </authorList>
    </citation>
    <scope>NUCLEOTIDE SEQUENCE [LARGE SCALE GENOMIC DNA]</scope>
    <source>
        <strain evidence="2 3">VKM Ac-2570</strain>
    </source>
</reference>
<evidence type="ECO:0000313" key="3">
    <source>
        <dbReference type="Proteomes" id="UP000295447"/>
    </source>
</evidence>
<accession>A0A4R7ZY96</accession>
<protein>
    <submittedName>
        <fullName evidence="2">Uncharacterized protein</fullName>
    </submittedName>
</protein>
<name>A0A4R7ZY96_9ACTN</name>
<dbReference type="EMBL" id="SODF01000001">
    <property type="protein sequence ID" value="TDW21918.1"/>
    <property type="molecule type" value="Genomic_DNA"/>
</dbReference>
<organism evidence="2 3">
    <name type="scientific">Kribbella kalugense</name>
    <dbReference type="NCBI Taxonomy" id="2512221"/>
    <lineage>
        <taxon>Bacteria</taxon>
        <taxon>Bacillati</taxon>
        <taxon>Actinomycetota</taxon>
        <taxon>Actinomycetes</taxon>
        <taxon>Propionibacteriales</taxon>
        <taxon>Kribbellaceae</taxon>
        <taxon>Kribbella</taxon>
    </lineage>
</organism>